<proteinExistence type="predicted"/>
<dbReference type="AlphaFoldDB" id="A0A6C0DCJ5"/>
<organism evidence="1">
    <name type="scientific">viral metagenome</name>
    <dbReference type="NCBI Taxonomy" id="1070528"/>
    <lineage>
        <taxon>unclassified sequences</taxon>
        <taxon>metagenomes</taxon>
        <taxon>organismal metagenomes</taxon>
    </lineage>
</organism>
<reference evidence="1" key="1">
    <citation type="journal article" date="2020" name="Nature">
        <title>Giant virus diversity and host interactions through global metagenomics.</title>
        <authorList>
            <person name="Schulz F."/>
            <person name="Roux S."/>
            <person name="Paez-Espino D."/>
            <person name="Jungbluth S."/>
            <person name="Walsh D.A."/>
            <person name="Denef V.J."/>
            <person name="McMahon K.D."/>
            <person name="Konstantinidis K.T."/>
            <person name="Eloe-Fadrosh E.A."/>
            <person name="Kyrpides N.C."/>
            <person name="Woyke T."/>
        </authorList>
    </citation>
    <scope>NUCLEOTIDE SEQUENCE</scope>
    <source>
        <strain evidence="1">GVMAG-M-3300023174-134</strain>
    </source>
</reference>
<name>A0A6C0DCJ5_9ZZZZ</name>
<accession>A0A6C0DCJ5</accession>
<dbReference type="EMBL" id="MN739579">
    <property type="protein sequence ID" value="QHT14132.1"/>
    <property type="molecule type" value="Genomic_DNA"/>
</dbReference>
<sequence>MSLFISTGSALTNSPKPWAVSEFQRYRPYITNFVDSNIVPLIESRDYPIRRVLIHGEVKSGKREIVEYIARRDNGSTQREHIFISAFHRKADESQRRELEQHNLKVFSIISMEVAKEATRYINERVSQGKKIILHADECDYGTGSRQSLKFIYSRIKENTNIFVILYSATPEEVLFSQDITQSEEDEDFIGGIYEQGIRLYYIPPETYCGAKKFLLEGLVENAIPFFKKEDGTYMLSTQGRQIITNAKENLRKSKMQKVEATYLYNKYINENNIAEAEKYLITKEKKIRNVIVLRLTYKTYRSSQRSNNRSIEEFLNNSHLFPELADVNIIADKSDLSKYTNNNQNISCETVNWSNRSYWDNKQSDKLIVIVHEQTSTRSTEWEFHDRVFATHDYRPTVSYGTIAQAQLRVAHYSIKYGEFQSICVYGHLKTFQLAAKEITFSEYLNDDWQKKQVIRDHWMVDDSIKYKHNNIWVDALITAYNEDDTYNLSFIQNDLLITKTNIKKSNIKKDSENKKFNIINTKTGEIHPEYSEEYNDATADKILDDLGCNIKTDLSSRVKGKSKIVLKIKTLFIKCDENNIITEIDTNIKNNMQLPEAVRQHNFNVSSLFDHYIVCEDGQRRCTGTIRANRKIYTYEDMKKERWGFSLFDTGPRLTVCYYGNDLGVCLRYTNGEREEVTTLSSYKSMYQPL</sequence>
<protein>
    <submittedName>
        <fullName evidence="1">Uncharacterized protein</fullName>
    </submittedName>
</protein>
<evidence type="ECO:0000313" key="1">
    <source>
        <dbReference type="EMBL" id="QHT14132.1"/>
    </source>
</evidence>